<keyword evidence="12 16" id="KW-0408">Iron</keyword>
<evidence type="ECO:0000256" key="9">
    <source>
        <dbReference type="ARBA" id="ARBA00022824"/>
    </source>
</evidence>
<evidence type="ECO:0000256" key="1">
    <source>
        <dbReference type="ARBA" id="ARBA00001971"/>
    </source>
</evidence>
<feature type="transmembrane region" description="Helical" evidence="18">
    <location>
        <begin position="214"/>
        <end position="233"/>
    </location>
</feature>
<dbReference type="PROSITE" id="PS00086">
    <property type="entry name" value="CYTOCHROME_P450"/>
    <property type="match status" value="1"/>
</dbReference>
<dbReference type="InterPro" id="IPR036396">
    <property type="entry name" value="Cyt_P450_sf"/>
</dbReference>
<evidence type="ECO:0000256" key="10">
    <source>
        <dbReference type="ARBA" id="ARBA00022848"/>
    </source>
</evidence>
<feature type="transmembrane region" description="Helical" evidence="18">
    <location>
        <begin position="6"/>
        <end position="22"/>
    </location>
</feature>
<evidence type="ECO:0000256" key="17">
    <source>
        <dbReference type="RuleBase" id="RU000461"/>
    </source>
</evidence>
<dbReference type="PRINTS" id="PR00385">
    <property type="entry name" value="P450"/>
</dbReference>
<name>A0A6J1NLW2_BICAN</name>
<dbReference type="GO" id="GO:0016712">
    <property type="term" value="F:oxidoreductase activity, acting on paired donors, with incorporation or reduction of molecular oxygen, reduced flavin or flavoprotein as one donor, and incorporation of one atom of oxygen"/>
    <property type="evidence" value="ECO:0007669"/>
    <property type="project" value="UniProtKB-EC"/>
</dbReference>
<dbReference type="SUPFAM" id="SSF48264">
    <property type="entry name" value="Cytochrome P450"/>
    <property type="match status" value="1"/>
</dbReference>
<keyword evidence="10" id="KW-0492">Microsome</keyword>
<evidence type="ECO:0000256" key="8">
    <source>
        <dbReference type="ARBA" id="ARBA00022723"/>
    </source>
</evidence>
<dbReference type="OrthoDB" id="2789670at2759"/>
<sequence length="486" mass="56858">MIANYIFLILFSVFLLLCIYSFRRFTYWKDRGVPYDKPNLFFGNLGFIMRRSFWDYCYELRSRHPRDYVGIFLGWQPAMMVQTSELARNILNNDFEYFQDRSLYSNATDPIGSLNLFTVKNPIWKNMRHELSPMFTAMRLKMITELMNVNAKELVLKIKRDFIDKKELVDLKELFSMYTSDTVAYSVFGIRVSVLNNENSPLWYITSHMVKWTFWRGLEFTLIFLMPAIAAILKLNFFSKPATEYVKKLFFNVVEERKKVKNATYKDLVSHLLQLKENVKLPADAGSQLAEDIMIAQAAVFILGSVETSSATLAYCLHELAYHPEEQEKLYNVIAQAVNEKGNEVLEYNDLLELKYLTACINETLRKHTPVPHLDRRCQKEYKLNDKVTIEKGLPVFINVLAIHYNEKYYPEPEQWRPERFSTVNEGDNLNYNFLPFGEGPRFCIGKRYGMMQVRAALAQIVLKYRVEPAVPYSVQTDPYAVYVSA</sequence>
<evidence type="ECO:0000256" key="7">
    <source>
        <dbReference type="ARBA" id="ARBA00022617"/>
    </source>
</evidence>
<comment type="cofactor">
    <cofactor evidence="1 16">
        <name>heme</name>
        <dbReference type="ChEBI" id="CHEBI:30413"/>
    </cofactor>
</comment>
<dbReference type="GO" id="GO:0005506">
    <property type="term" value="F:iron ion binding"/>
    <property type="evidence" value="ECO:0007669"/>
    <property type="project" value="InterPro"/>
</dbReference>
<evidence type="ECO:0000256" key="5">
    <source>
        <dbReference type="ARBA" id="ARBA00010617"/>
    </source>
</evidence>
<keyword evidence="14 18" id="KW-0472">Membrane</keyword>
<evidence type="ECO:0000256" key="18">
    <source>
        <dbReference type="SAM" id="Phobius"/>
    </source>
</evidence>
<dbReference type="GO" id="GO:0020037">
    <property type="term" value="F:heme binding"/>
    <property type="evidence" value="ECO:0007669"/>
    <property type="project" value="InterPro"/>
</dbReference>
<dbReference type="EC" id="1.14.14.1" evidence="6"/>
<evidence type="ECO:0000256" key="11">
    <source>
        <dbReference type="ARBA" id="ARBA00023002"/>
    </source>
</evidence>
<dbReference type="PANTHER" id="PTHR24292:SF45">
    <property type="entry name" value="CYTOCHROME P450 6G1-RELATED"/>
    <property type="match status" value="1"/>
</dbReference>
<proteinExistence type="inferred from homology"/>
<evidence type="ECO:0000256" key="6">
    <source>
        <dbReference type="ARBA" id="ARBA00012109"/>
    </source>
</evidence>
<reference evidence="20" key="1">
    <citation type="submission" date="2025-08" db="UniProtKB">
        <authorList>
            <consortium name="RefSeq"/>
        </authorList>
    </citation>
    <scope>IDENTIFICATION</scope>
</reference>
<keyword evidence="7 16" id="KW-0349">Heme</keyword>
<evidence type="ECO:0000256" key="15">
    <source>
        <dbReference type="ARBA" id="ARBA00047827"/>
    </source>
</evidence>
<protein>
    <recommendedName>
        <fullName evidence="6">unspecific monooxygenase</fullName>
        <ecNumber evidence="6">1.14.14.1</ecNumber>
    </recommendedName>
</protein>
<keyword evidence="8 16" id="KW-0479">Metal-binding</keyword>
<dbReference type="GO" id="GO:0005789">
    <property type="term" value="C:endoplasmic reticulum membrane"/>
    <property type="evidence" value="ECO:0007669"/>
    <property type="project" value="UniProtKB-SubCell"/>
</dbReference>
<organism evidence="19 20">
    <name type="scientific">Bicyclus anynana</name>
    <name type="common">Squinting bush brown butterfly</name>
    <dbReference type="NCBI Taxonomy" id="110368"/>
    <lineage>
        <taxon>Eukaryota</taxon>
        <taxon>Metazoa</taxon>
        <taxon>Ecdysozoa</taxon>
        <taxon>Arthropoda</taxon>
        <taxon>Hexapoda</taxon>
        <taxon>Insecta</taxon>
        <taxon>Pterygota</taxon>
        <taxon>Neoptera</taxon>
        <taxon>Endopterygota</taxon>
        <taxon>Lepidoptera</taxon>
        <taxon>Glossata</taxon>
        <taxon>Ditrysia</taxon>
        <taxon>Papilionoidea</taxon>
        <taxon>Nymphalidae</taxon>
        <taxon>Satyrinae</taxon>
        <taxon>Satyrini</taxon>
        <taxon>Mycalesina</taxon>
        <taxon>Bicyclus</taxon>
    </lineage>
</organism>
<feature type="binding site" description="axial binding residue" evidence="16">
    <location>
        <position position="444"/>
    </location>
    <ligand>
        <name>heme</name>
        <dbReference type="ChEBI" id="CHEBI:30413"/>
    </ligand>
    <ligandPart>
        <name>Fe</name>
        <dbReference type="ChEBI" id="CHEBI:18248"/>
    </ligandPart>
</feature>
<evidence type="ECO:0000256" key="12">
    <source>
        <dbReference type="ARBA" id="ARBA00023004"/>
    </source>
</evidence>
<dbReference type="CDD" id="cd11056">
    <property type="entry name" value="CYP6-like"/>
    <property type="match status" value="1"/>
</dbReference>
<dbReference type="KEGG" id="bany:112050170"/>
<keyword evidence="18" id="KW-1133">Transmembrane helix</keyword>
<dbReference type="InterPro" id="IPR050476">
    <property type="entry name" value="Insect_CytP450_Detox"/>
</dbReference>
<dbReference type="Proteomes" id="UP001652582">
    <property type="component" value="Chromosome 4"/>
</dbReference>
<dbReference type="RefSeq" id="XP_023944126.2">
    <property type="nucleotide sequence ID" value="XM_024088358.2"/>
</dbReference>
<dbReference type="PRINTS" id="PR00465">
    <property type="entry name" value="EP450IV"/>
</dbReference>
<evidence type="ECO:0000313" key="20">
    <source>
        <dbReference type="RefSeq" id="XP_023944126.2"/>
    </source>
</evidence>
<comment type="function">
    <text evidence="2">May be involved in the metabolism of insect hormones and in the breakdown of synthetic insecticides.</text>
</comment>
<dbReference type="InterPro" id="IPR001128">
    <property type="entry name" value="Cyt_P450"/>
</dbReference>
<dbReference type="Gene3D" id="1.10.630.10">
    <property type="entry name" value="Cytochrome P450"/>
    <property type="match status" value="1"/>
</dbReference>
<evidence type="ECO:0000256" key="16">
    <source>
        <dbReference type="PIRSR" id="PIRSR602403-1"/>
    </source>
</evidence>
<dbReference type="Pfam" id="PF00067">
    <property type="entry name" value="p450"/>
    <property type="match status" value="1"/>
</dbReference>
<comment type="similarity">
    <text evidence="5 17">Belongs to the cytochrome P450 family.</text>
</comment>
<keyword evidence="9" id="KW-0256">Endoplasmic reticulum</keyword>
<keyword evidence="11 17" id="KW-0560">Oxidoreductase</keyword>
<comment type="subcellular location">
    <subcellularLocation>
        <location evidence="4">Endoplasmic reticulum membrane</location>
        <topology evidence="4">Peripheral membrane protein</topology>
    </subcellularLocation>
    <subcellularLocation>
        <location evidence="3">Microsome membrane</location>
        <topology evidence="3">Peripheral membrane protein</topology>
    </subcellularLocation>
</comment>
<dbReference type="GeneID" id="112050170"/>
<evidence type="ECO:0000256" key="13">
    <source>
        <dbReference type="ARBA" id="ARBA00023033"/>
    </source>
</evidence>
<dbReference type="InterPro" id="IPR017972">
    <property type="entry name" value="Cyt_P450_CS"/>
</dbReference>
<dbReference type="InterPro" id="IPR002403">
    <property type="entry name" value="Cyt_P450_E_grp-IV"/>
</dbReference>
<evidence type="ECO:0000256" key="14">
    <source>
        <dbReference type="ARBA" id="ARBA00023136"/>
    </source>
</evidence>
<keyword evidence="18" id="KW-0812">Transmembrane</keyword>
<evidence type="ECO:0000256" key="2">
    <source>
        <dbReference type="ARBA" id="ARBA00003690"/>
    </source>
</evidence>
<dbReference type="AlphaFoldDB" id="A0A6J1NLW2"/>
<evidence type="ECO:0000313" key="19">
    <source>
        <dbReference type="Proteomes" id="UP001652582"/>
    </source>
</evidence>
<gene>
    <name evidence="20" type="primary">LOC112050170</name>
</gene>
<comment type="catalytic activity">
    <reaction evidence="15">
        <text>an organic molecule + reduced [NADPH--hemoprotein reductase] + O2 = an alcohol + oxidized [NADPH--hemoprotein reductase] + H2O + H(+)</text>
        <dbReference type="Rhea" id="RHEA:17149"/>
        <dbReference type="Rhea" id="RHEA-COMP:11964"/>
        <dbReference type="Rhea" id="RHEA-COMP:11965"/>
        <dbReference type="ChEBI" id="CHEBI:15377"/>
        <dbReference type="ChEBI" id="CHEBI:15378"/>
        <dbReference type="ChEBI" id="CHEBI:15379"/>
        <dbReference type="ChEBI" id="CHEBI:30879"/>
        <dbReference type="ChEBI" id="CHEBI:57618"/>
        <dbReference type="ChEBI" id="CHEBI:58210"/>
        <dbReference type="ChEBI" id="CHEBI:142491"/>
        <dbReference type="EC" id="1.14.14.1"/>
    </reaction>
</comment>
<keyword evidence="13 17" id="KW-0503">Monooxygenase</keyword>
<evidence type="ECO:0000256" key="3">
    <source>
        <dbReference type="ARBA" id="ARBA00004174"/>
    </source>
</evidence>
<keyword evidence="19" id="KW-1185">Reference proteome</keyword>
<evidence type="ECO:0000256" key="4">
    <source>
        <dbReference type="ARBA" id="ARBA00004406"/>
    </source>
</evidence>
<accession>A0A6J1NLW2</accession>
<dbReference type="PANTHER" id="PTHR24292">
    <property type="entry name" value="CYTOCHROME P450"/>
    <property type="match status" value="1"/>
</dbReference>